<dbReference type="Proteomes" id="UP001595796">
    <property type="component" value="Unassembled WGS sequence"/>
</dbReference>
<keyword evidence="2" id="KW-1185">Reference proteome</keyword>
<organism evidence="1 2">
    <name type="scientific">Flaviflagellibacter deserti</name>
    <dbReference type="NCBI Taxonomy" id="2267266"/>
    <lineage>
        <taxon>Bacteria</taxon>
        <taxon>Pseudomonadati</taxon>
        <taxon>Pseudomonadota</taxon>
        <taxon>Alphaproteobacteria</taxon>
        <taxon>Hyphomicrobiales</taxon>
        <taxon>Flaviflagellibacter</taxon>
    </lineage>
</organism>
<proteinExistence type="predicted"/>
<evidence type="ECO:0000313" key="2">
    <source>
        <dbReference type="Proteomes" id="UP001595796"/>
    </source>
</evidence>
<reference evidence="2" key="1">
    <citation type="journal article" date="2019" name="Int. J. Syst. Evol. Microbiol.">
        <title>The Global Catalogue of Microorganisms (GCM) 10K type strain sequencing project: providing services to taxonomists for standard genome sequencing and annotation.</title>
        <authorList>
            <consortium name="The Broad Institute Genomics Platform"/>
            <consortium name="The Broad Institute Genome Sequencing Center for Infectious Disease"/>
            <person name="Wu L."/>
            <person name="Ma J."/>
        </authorList>
    </citation>
    <scope>NUCLEOTIDE SEQUENCE [LARGE SCALE GENOMIC DNA]</scope>
    <source>
        <strain evidence="2">CGMCC 1.16444</strain>
    </source>
</reference>
<evidence type="ECO:0000313" key="1">
    <source>
        <dbReference type="EMBL" id="MFC5069114.1"/>
    </source>
</evidence>
<dbReference type="RefSeq" id="WP_114957756.1">
    <property type="nucleotide sequence ID" value="NZ_JBHSJF010000006.1"/>
</dbReference>
<accession>A0ABV9Z3M7</accession>
<sequence>MPLRTTETTITFQHPFELSTLTGPQPAGTYRLVTDDEELPGLTHIAYHRVATMLHTPALTGPAGREEVHLVSAADLARALDADTH</sequence>
<comment type="caution">
    <text evidence="1">The sequence shown here is derived from an EMBL/GenBank/DDBJ whole genome shotgun (WGS) entry which is preliminary data.</text>
</comment>
<gene>
    <name evidence="1" type="ORF">ACFPFW_13940</name>
</gene>
<protein>
    <submittedName>
        <fullName evidence="1">Uncharacterized protein</fullName>
    </submittedName>
</protein>
<dbReference type="EMBL" id="JBHSJF010000006">
    <property type="protein sequence ID" value="MFC5069114.1"/>
    <property type="molecule type" value="Genomic_DNA"/>
</dbReference>
<name>A0ABV9Z3M7_9HYPH</name>